<evidence type="ECO:0000313" key="1">
    <source>
        <dbReference type="EMBL" id="MBO1268171.1"/>
    </source>
</evidence>
<protein>
    <submittedName>
        <fullName evidence="1">MoaD/ThiS family protein</fullName>
    </submittedName>
</protein>
<organism evidence="1 2">
    <name type="scientific">Arthrobacter cavernae</name>
    <dbReference type="NCBI Taxonomy" id="2817681"/>
    <lineage>
        <taxon>Bacteria</taxon>
        <taxon>Bacillati</taxon>
        <taxon>Actinomycetota</taxon>
        <taxon>Actinomycetes</taxon>
        <taxon>Micrococcales</taxon>
        <taxon>Micrococcaceae</taxon>
        <taxon>Arthrobacter</taxon>
    </lineage>
</organism>
<dbReference type="InterPro" id="IPR052045">
    <property type="entry name" value="Sulfur_Carrier/Prot_Modifier"/>
</dbReference>
<dbReference type="InterPro" id="IPR003749">
    <property type="entry name" value="ThiS/MoaD-like"/>
</dbReference>
<dbReference type="PANTHER" id="PTHR38031">
    <property type="entry name" value="SULFUR CARRIER PROTEIN SLR0821-RELATED"/>
    <property type="match status" value="1"/>
</dbReference>
<dbReference type="InterPro" id="IPR012675">
    <property type="entry name" value="Beta-grasp_dom_sf"/>
</dbReference>
<evidence type="ECO:0000313" key="2">
    <source>
        <dbReference type="Proteomes" id="UP000664164"/>
    </source>
</evidence>
<keyword evidence="2" id="KW-1185">Reference proteome</keyword>
<dbReference type="EMBL" id="JAFNLL010000018">
    <property type="protein sequence ID" value="MBO1268171.1"/>
    <property type="molecule type" value="Genomic_DNA"/>
</dbReference>
<proteinExistence type="predicted"/>
<dbReference type="AlphaFoldDB" id="A0A939KMG2"/>
<comment type="caution">
    <text evidence="1">The sequence shown here is derived from an EMBL/GenBank/DDBJ whole genome shotgun (WGS) entry which is preliminary data.</text>
</comment>
<name>A0A939KMG2_9MICC</name>
<reference evidence="1" key="1">
    <citation type="submission" date="2021-03" db="EMBL/GenBank/DDBJ databases">
        <title>A new species, PO-11, isolated from a karst cave deposit.</title>
        <authorList>
            <person name="Zhaoxiaoyong W."/>
        </authorList>
    </citation>
    <scope>NUCLEOTIDE SEQUENCE</scope>
    <source>
        <strain evidence="1">PO-11</strain>
    </source>
</reference>
<dbReference type="InterPro" id="IPR016155">
    <property type="entry name" value="Mopterin_synth/thiamin_S_b"/>
</dbReference>
<gene>
    <name evidence="1" type="ORF">J1902_09320</name>
</gene>
<dbReference type="Proteomes" id="UP000664164">
    <property type="component" value="Unassembled WGS sequence"/>
</dbReference>
<dbReference type="Gene3D" id="3.10.20.30">
    <property type="match status" value="1"/>
</dbReference>
<accession>A0A939KMG2</accession>
<dbReference type="RefSeq" id="WP_207615977.1">
    <property type="nucleotide sequence ID" value="NZ_JAFNLL010000018.1"/>
</dbReference>
<dbReference type="Pfam" id="PF02597">
    <property type="entry name" value="ThiS"/>
    <property type="match status" value="1"/>
</dbReference>
<sequence length="95" mass="10030">MADFTVLLPGVLQPLVGGQSYLTASADGAVTIGRLLDSVTGDYPVLARRLRDETGALRRYVNIYVNGDEVRQLLGLDTEVAAGQEVLIIQSVAGG</sequence>
<dbReference type="SUPFAM" id="SSF54285">
    <property type="entry name" value="MoaD/ThiS"/>
    <property type="match status" value="1"/>
</dbReference>
<dbReference type="PANTHER" id="PTHR38031:SF1">
    <property type="entry name" value="SULFUR CARRIER PROTEIN CYSO"/>
    <property type="match status" value="1"/>
</dbReference>